<dbReference type="STRING" id="1262450.S3CFS2"/>
<proteinExistence type="inferred from homology"/>
<comment type="similarity">
    <text evidence="1">Belongs to the RPAP1 family.</text>
</comment>
<protein>
    <submittedName>
        <fullName evidence="5">Transcription factor</fullName>
    </submittedName>
</protein>
<dbReference type="InterPro" id="IPR013930">
    <property type="entry name" value="RPAP1_N"/>
</dbReference>
<dbReference type="PANTHER" id="PTHR21483:SF18">
    <property type="entry name" value="RNA POLYMERASE II-ASSOCIATED PROTEIN 1"/>
    <property type="match status" value="1"/>
</dbReference>
<dbReference type="OMA" id="DQESPYY"/>
<dbReference type="HOGENOM" id="CLU_031074_1_0_1"/>
<accession>S3CFS2</accession>
<dbReference type="eggNOG" id="KOG1894">
    <property type="taxonomic scope" value="Eukaryota"/>
</dbReference>
<reference evidence="5 6" key="1">
    <citation type="journal article" date="2013" name="BMC Genomics">
        <title>The genome and transcriptome of the pine saprophyte Ophiostoma piceae, and a comparison with the bark beetle-associated pine pathogen Grosmannia clavigera.</title>
        <authorList>
            <person name="Haridas S."/>
            <person name="Wang Y."/>
            <person name="Lim L."/>
            <person name="Massoumi Alamouti S."/>
            <person name="Jackman S."/>
            <person name="Docking R."/>
            <person name="Robertson G."/>
            <person name="Birol I."/>
            <person name="Bohlmann J."/>
            <person name="Breuil C."/>
        </authorList>
    </citation>
    <scope>NUCLEOTIDE SEQUENCE [LARGE SCALE GENOMIC DNA]</scope>
    <source>
        <strain evidence="5 6">UAMH 11346</strain>
    </source>
</reference>
<feature type="compositionally biased region" description="Basic and acidic residues" evidence="2">
    <location>
        <begin position="214"/>
        <end position="230"/>
    </location>
</feature>
<dbReference type="AlphaFoldDB" id="S3CFS2"/>
<evidence type="ECO:0000259" key="3">
    <source>
        <dbReference type="Pfam" id="PF08620"/>
    </source>
</evidence>
<evidence type="ECO:0000256" key="1">
    <source>
        <dbReference type="ARBA" id="ARBA00009953"/>
    </source>
</evidence>
<feature type="domain" description="RPAP1 C-terminal" evidence="3">
    <location>
        <begin position="299"/>
        <end position="366"/>
    </location>
</feature>
<dbReference type="GO" id="GO:0006366">
    <property type="term" value="P:transcription by RNA polymerase II"/>
    <property type="evidence" value="ECO:0007669"/>
    <property type="project" value="InterPro"/>
</dbReference>
<dbReference type="InterPro" id="IPR013929">
    <property type="entry name" value="RPAP1_C"/>
</dbReference>
<feature type="compositionally biased region" description="Basic and acidic residues" evidence="2">
    <location>
        <begin position="80"/>
        <end position="108"/>
    </location>
</feature>
<dbReference type="Pfam" id="PF08621">
    <property type="entry name" value="RPAP1_N"/>
    <property type="match status" value="1"/>
</dbReference>
<dbReference type="VEuPathDB" id="FungiDB:F503_03743"/>
<dbReference type="OrthoDB" id="348201at2759"/>
<dbReference type="Proteomes" id="UP000016923">
    <property type="component" value="Unassembled WGS sequence"/>
</dbReference>
<feature type="compositionally biased region" description="Basic and acidic residues" evidence="2">
    <location>
        <begin position="146"/>
        <end position="163"/>
    </location>
</feature>
<dbReference type="EMBL" id="KE148157">
    <property type="protein sequence ID" value="EPE05138.1"/>
    <property type="molecule type" value="Genomic_DNA"/>
</dbReference>
<organism evidence="5 6">
    <name type="scientific">Ophiostoma piceae (strain UAMH 11346)</name>
    <name type="common">Sap stain fungus</name>
    <dbReference type="NCBI Taxonomy" id="1262450"/>
    <lineage>
        <taxon>Eukaryota</taxon>
        <taxon>Fungi</taxon>
        <taxon>Dikarya</taxon>
        <taxon>Ascomycota</taxon>
        <taxon>Pezizomycotina</taxon>
        <taxon>Sordariomycetes</taxon>
        <taxon>Sordariomycetidae</taxon>
        <taxon>Ophiostomatales</taxon>
        <taxon>Ophiostomataceae</taxon>
        <taxon>Ophiostoma</taxon>
    </lineage>
</organism>
<dbReference type="PANTHER" id="PTHR21483">
    <property type="entry name" value="RNA POLYMERASE II-ASSOCIATED PROTEIN 1"/>
    <property type="match status" value="1"/>
</dbReference>
<evidence type="ECO:0000313" key="5">
    <source>
        <dbReference type="EMBL" id="EPE05138.1"/>
    </source>
</evidence>
<evidence type="ECO:0000259" key="4">
    <source>
        <dbReference type="Pfam" id="PF08621"/>
    </source>
</evidence>
<dbReference type="InterPro" id="IPR039913">
    <property type="entry name" value="RPAP1/Rba50"/>
</dbReference>
<feature type="domain" description="RPAP1 N-terminal" evidence="4">
    <location>
        <begin position="86"/>
        <end position="128"/>
    </location>
</feature>
<gene>
    <name evidence="5" type="ORF">F503_03743</name>
</gene>
<evidence type="ECO:0000256" key="2">
    <source>
        <dbReference type="SAM" id="MobiDB-lite"/>
    </source>
</evidence>
<sequence>MDGSLQVLDIQEKEVGAVRAPAFPSPKPTAAGGFPQPKKRTRFASTFKQRMHGSEEAAPRKPAQATQPPTAAATPSAPAHSEKEVIDRENRERLRDMGPAEIEQARRELMENLDPTVLQMLLRRANLDDASTLPGDPEPVPPPAIKIDDAEPSLKKAAAEAKQKKEKKVLFASVEDADDDDRPAKAEKKVVPSGDDLLSNNAANLAPIASPDAAAKEKSHDHDHDHDDSSNMHFPQAPAVPDLDPNDPNFLENLHNKYFPNLPADPARLAWMAPLPTTDSPADKESPYYPGQDSVAVSQLRFDFRGRLIPPKASREIPVSKGLHHHGVAPEAAGYTIGELARLARSAVPSQRCVAFQTLGRILFRLGKGEWGQAEVDDATTDPRALMSQGIWRSLSEGRVLETLHEAAGVEEGTGHRGSRAYAIEAIWLYEKGGWKERWRGR</sequence>
<feature type="compositionally biased region" description="Low complexity" evidence="2">
    <location>
        <begin position="60"/>
        <end position="79"/>
    </location>
</feature>
<dbReference type="Pfam" id="PF08620">
    <property type="entry name" value="RPAP1_C"/>
    <property type="match status" value="1"/>
</dbReference>
<feature type="region of interest" description="Disordered" evidence="2">
    <location>
        <begin position="1"/>
        <end position="108"/>
    </location>
</feature>
<name>S3CFS2_OPHP1</name>
<keyword evidence="6" id="KW-1185">Reference proteome</keyword>
<evidence type="ECO:0000313" key="6">
    <source>
        <dbReference type="Proteomes" id="UP000016923"/>
    </source>
</evidence>
<feature type="region of interest" description="Disordered" evidence="2">
    <location>
        <begin position="128"/>
        <end position="251"/>
    </location>
</feature>